<comment type="caution">
    <text evidence="3">The sequence shown here is derived from an EMBL/GenBank/DDBJ whole genome shotgun (WGS) entry which is preliminary data.</text>
</comment>
<dbReference type="Proteomes" id="UP000003100">
    <property type="component" value="Unassembled WGS sequence"/>
</dbReference>
<dbReference type="HOGENOM" id="CLU_087284_0_1_9"/>
<evidence type="ECO:0000259" key="2">
    <source>
        <dbReference type="Pfam" id="PF01558"/>
    </source>
</evidence>
<dbReference type="InterPro" id="IPR002869">
    <property type="entry name" value="Pyrv_flavodox_OxRed_cen"/>
</dbReference>
<reference evidence="3 4" key="2">
    <citation type="submission" date="2009-02" db="EMBL/GenBank/DDBJ databases">
        <title>Draft genome sequence of Blautia hydrogenotrophica DSM 10507 (Ruminococcus hydrogenotrophicus DSM 10507).</title>
        <authorList>
            <person name="Sudarsanam P."/>
            <person name="Ley R."/>
            <person name="Guruge J."/>
            <person name="Turnbaugh P.J."/>
            <person name="Mahowald M."/>
            <person name="Liep D."/>
            <person name="Gordon J."/>
        </authorList>
    </citation>
    <scope>NUCLEOTIDE SEQUENCE [LARGE SCALE GENOMIC DNA]</scope>
    <source>
        <strain evidence="4">DSM 10507 / JCM 14656 / S5a33</strain>
    </source>
</reference>
<organism evidence="3 4">
    <name type="scientific">Blautia hydrogenotrophica (strain DSM 10507 / JCM 14656 / S5a33)</name>
    <name type="common">Ruminococcus hydrogenotrophicus</name>
    <dbReference type="NCBI Taxonomy" id="476272"/>
    <lineage>
        <taxon>Bacteria</taxon>
        <taxon>Bacillati</taxon>
        <taxon>Bacillota</taxon>
        <taxon>Clostridia</taxon>
        <taxon>Lachnospirales</taxon>
        <taxon>Lachnospiraceae</taxon>
        <taxon>Blautia</taxon>
    </lineage>
</organism>
<dbReference type="eggNOG" id="COG1014">
    <property type="taxonomic scope" value="Bacteria"/>
</dbReference>
<dbReference type="SUPFAM" id="SSF53323">
    <property type="entry name" value="Pyruvate-ferredoxin oxidoreductase, PFOR, domain III"/>
    <property type="match status" value="1"/>
</dbReference>
<dbReference type="PANTHER" id="PTHR42730:SF1">
    <property type="entry name" value="2-OXOGLUTARATE SYNTHASE SUBUNIT KORC"/>
    <property type="match status" value="1"/>
</dbReference>
<protein>
    <recommendedName>
        <fullName evidence="2">Pyruvate/ketoisovalerate oxidoreductase catalytic domain-containing protein</fullName>
    </recommendedName>
</protein>
<reference evidence="3 4" key="1">
    <citation type="submission" date="2009-01" db="EMBL/GenBank/DDBJ databases">
        <authorList>
            <person name="Fulton L."/>
            <person name="Clifton S."/>
            <person name="Fulton B."/>
            <person name="Xu J."/>
            <person name="Minx P."/>
            <person name="Pepin K.H."/>
            <person name="Johnson M."/>
            <person name="Bhonagiri V."/>
            <person name="Nash W.E."/>
            <person name="Mardis E.R."/>
            <person name="Wilson R.K."/>
        </authorList>
    </citation>
    <scope>NUCLEOTIDE SEQUENCE [LARGE SCALE GENOMIC DNA]</scope>
    <source>
        <strain evidence="4">DSM 10507 / JCM 14656 / S5a33</strain>
    </source>
</reference>
<feature type="domain" description="Pyruvate/ketoisovalerate oxidoreductase catalytic" evidence="2">
    <location>
        <begin position="10"/>
        <end position="173"/>
    </location>
</feature>
<dbReference type="PANTHER" id="PTHR42730">
    <property type="entry name" value="2-OXOGLUTARATE SYNTHASE SUBUNIT KORC"/>
    <property type="match status" value="1"/>
</dbReference>
<dbReference type="InterPro" id="IPR019752">
    <property type="entry name" value="Pyrv/ketoisovalerate_OxRed_cat"/>
</dbReference>
<dbReference type="Gene3D" id="3.40.920.10">
    <property type="entry name" value="Pyruvate-ferredoxin oxidoreductase, PFOR, domain III"/>
    <property type="match status" value="1"/>
</dbReference>
<dbReference type="PATRIC" id="fig|476272.21.peg.1377"/>
<keyword evidence="4" id="KW-1185">Reference proteome</keyword>
<evidence type="ECO:0000313" key="3">
    <source>
        <dbReference type="EMBL" id="EEG47875.1"/>
    </source>
</evidence>
<name>C0CQT8_BLAHS</name>
<dbReference type="AlphaFoldDB" id="C0CQT8"/>
<gene>
    <name evidence="3" type="ORF">RUMHYD_03251</name>
</gene>
<proteinExistence type="predicted"/>
<evidence type="ECO:0000256" key="1">
    <source>
        <dbReference type="ARBA" id="ARBA00023002"/>
    </source>
</evidence>
<dbReference type="GO" id="GO:0016903">
    <property type="term" value="F:oxidoreductase activity, acting on the aldehyde or oxo group of donors"/>
    <property type="evidence" value="ECO:0007669"/>
    <property type="project" value="InterPro"/>
</dbReference>
<accession>C0CQT8</accession>
<dbReference type="GeneID" id="86822907"/>
<keyword evidence="1" id="KW-0560">Oxidoreductase</keyword>
<evidence type="ECO:0000313" key="4">
    <source>
        <dbReference type="Proteomes" id="UP000003100"/>
    </source>
</evidence>
<dbReference type="EMBL" id="ACBZ01000173">
    <property type="protein sequence ID" value="EEG47875.1"/>
    <property type="molecule type" value="Genomic_DNA"/>
</dbReference>
<dbReference type="Pfam" id="PF01558">
    <property type="entry name" value="POR"/>
    <property type="match status" value="1"/>
</dbReference>
<dbReference type="RefSeq" id="WP_005951283.1">
    <property type="nucleotide sequence ID" value="NZ_CP136423.1"/>
</dbReference>
<dbReference type="InterPro" id="IPR052554">
    <property type="entry name" value="2-oxoglutarate_synth_KorC"/>
</dbReference>
<sequence length="176" mass="18703">MTGMIFSGFGGQGILTTGMIAAEAGMKLGMHVTWYPSYGSQMRGGTANCSVKLDTKDIASPYVKEIDILCAMNAASVDKFQGHMRPGALLLVDAGAVPESHPMREDVQVVRVPVAEIANECENPKGANLVMLGAIAAHTDLFEVETLAKLVDEFFAKKGKTNPKNKLCLLAGAKCE</sequence>